<gene>
    <name evidence="4" type="primary">whiA</name>
    <name evidence="8" type="ORF">FD09_GL002299</name>
</gene>
<proteinExistence type="inferred from homology"/>
<dbReference type="Gene3D" id="3.10.28.10">
    <property type="entry name" value="Homing endonucleases"/>
    <property type="match status" value="1"/>
</dbReference>
<dbReference type="STRING" id="1423792.FD09_GL002299"/>
<protein>
    <recommendedName>
        <fullName evidence="4">Probable cell division protein WhiA</fullName>
    </recommendedName>
</protein>
<dbReference type="GO" id="GO:0003677">
    <property type="term" value="F:DNA binding"/>
    <property type="evidence" value="ECO:0007669"/>
    <property type="project" value="UniProtKB-UniRule"/>
</dbReference>
<feature type="domain" description="Sporulation transcription regulator WhiA N-terminal" evidence="6">
    <location>
        <begin position="20"/>
        <end position="104"/>
    </location>
</feature>
<evidence type="ECO:0000259" key="6">
    <source>
        <dbReference type="Pfam" id="PF10298"/>
    </source>
</evidence>
<name>A0A0R1N120_9LACO</name>
<dbReference type="Pfam" id="PF10298">
    <property type="entry name" value="WhiA_N"/>
    <property type="match status" value="1"/>
</dbReference>
<dbReference type="Pfam" id="PF14527">
    <property type="entry name" value="LAGLIDADG_WhiA"/>
    <property type="match status" value="1"/>
</dbReference>
<evidence type="ECO:0000313" key="8">
    <source>
        <dbReference type="EMBL" id="KRL13465.1"/>
    </source>
</evidence>
<dbReference type="GO" id="GO:0043937">
    <property type="term" value="P:regulation of sporulation"/>
    <property type="evidence" value="ECO:0007669"/>
    <property type="project" value="InterPro"/>
</dbReference>
<keyword evidence="3 4" id="KW-0131">Cell cycle</keyword>
<dbReference type="PATRIC" id="fig|1423792.3.peg.2338"/>
<evidence type="ECO:0000313" key="9">
    <source>
        <dbReference type="Proteomes" id="UP000051330"/>
    </source>
</evidence>
<comment type="caution">
    <text evidence="8">The sequence shown here is derived from an EMBL/GenBank/DDBJ whole genome shotgun (WGS) entry which is preliminary data.</text>
</comment>
<feature type="domain" description="Sporulation regulator WhiA C-terminal" evidence="5">
    <location>
        <begin position="222"/>
        <end position="306"/>
    </location>
</feature>
<evidence type="ECO:0000256" key="2">
    <source>
        <dbReference type="ARBA" id="ARBA00023125"/>
    </source>
</evidence>
<dbReference type="PANTHER" id="PTHR37307:SF1">
    <property type="entry name" value="CELL DIVISION PROTEIN WHIA-RELATED"/>
    <property type="match status" value="1"/>
</dbReference>
<comment type="similarity">
    <text evidence="4">Belongs to the WhiA family.</text>
</comment>
<sequence>MASFASQVKKELTLLPVHRQHARAELAALIRMNGALRLVDHQFVLSVQTENPAIARRIYALLKQVYHVEAELLVSRKMNLRKNYNYAVRLKGGSHRVLTDLSILQNDQLHLSHQISADIWERQPLLRSYLRGAFLAGGSVNNPETSRYHLEIYSTYADHSADLLKVMHQFHLNAKETQRRSGFIVYLKEAEQVADFLQLIGATNAMLQFEDVRIVRDMRNSVNRLVNCETANMNKTVNAAAKQIDNIEYIQATVGLNQLSPSLREIAVVRLANPEVSLKELGEMLPNGPVSKSGVNHRLRKINTFAESLRQGDRKEA</sequence>
<keyword evidence="1 4" id="KW-0132">Cell division</keyword>
<dbReference type="PANTHER" id="PTHR37307">
    <property type="entry name" value="CELL DIVISION PROTEIN WHIA-RELATED"/>
    <property type="match status" value="1"/>
</dbReference>
<comment type="function">
    <text evidence="4">Involved in cell division and chromosome segregation.</text>
</comment>
<dbReference type="InterPro" id="IPR039518">
    <property type="entry name" value="WhiA_LAGLIDADG_dom"/>
</dbReference>
<dbReference type="NCBIfam" id="TIGR00647">
    <property type="entry name" value="DNA_bind_WhiA"/>
    <property type="match status" value="1"/>
</dbReference>
<keyword evidence="2 4" id="KW-0238">DNA-binding</keyword>
<evidence type="ECO:0000256" key="1">
    <source>
        <dbReference type="ARBA" id="ARBA00022618"/>
    </source>
</evidence>
<evidence type="ECO:0000256" key="3">
    <source>
        <dbReference type="ARBA" id="ARBA00023306"/>
    </source>
</evidence>
<evidence type="ECO:0000259" key="7">
    <source>
        <dbReference type="Pfam" id="PF14527"/>
    </source>
</evidence>
<dbReference type="InterPro" id="IPR027434">
    <property type="entry name" value="Homing_endonucl"/>
</dbReference>
<dbReference type="InterPro" id="IPR023054">
    <property type="entry name" value="Sporulation_regulator_WhiA_C"/>
</dbReference>
<reference evidence="8 9" key="1">
    <citation type="journal article" date="2015" name="Genome Announc.">
        <title>Expanding the biotechnology potential of lactobacilli through comparative genomics of 213 strains and associated genera.</title>
        <authorList>
            <person name="Sun Z."/>
            <person name="Harris H.M."/>
            <person name="McCann A."/>
            <person name="Guo C."/>
            <person name="Argimon S."/>
            <person name="Zhang W."/>
            <person name="Yang X."/>
            <person name="Jeffery I.B."/>
            <person name="Cooney J.C."/>
            <person name="Kagawa T.F."/>
            <person name="Liu W."/>
            <person name="Song Y."/>
            <person name="Salvetti E."/>
            <person name="Wrobel A."/>
            <person name="Rasinkangas P."/>
            <person name="Parkhill J."/>
            <person name="Rea M.C."/>
            <person name="O'Sullivan O."/>
            <person name="Ritari J."/>
            <person name="Douillard F.P."/>
            <person name="Paul Ross R."/>
            <person name="Yang R."/>
            <person name="Briner A.E."/>
            <person name="Felis G.E."/>
            <person name="de Vos W.M."/>
            <person name="Barrangou R."/>
            <person name="Klaenhammer T.R."/>
            <person name="Caufield P.W."/>
            <person name="Cui Y."/>
            <person name="Zhang H."/>
            <person name="O'Toole P.W."/>
        </authorList>
    </citation>
    <scope>NUCLEOTIDE SEQUENCE [LARGE SCALE GENOMIC DNA]</scope>
    <source>
        <strain evidence="8 9">DSM 12744</strain>
    </source>
</reference>
<dbReference type="AlphaFoldDB" id="A0A0R1N120"/>
<evidence type="ECO:0000259" key="5">
    <source>
        <dbReference type="Pfam" id="PF02650"/>
    </source>
</evidence>
<dbReference type="Proteomes" id="UP000051330">
    <property type="component" value="Unassembled WGS sequence"/>
</dbReference>
<dbReference type="RefSeq" id="WP_057819476.1">
    <property type="nucleotide sequence ID" value="NZ_AZEC01000004.1"/>
</dbReference>
<keyword evidence="9" id="KW-1185">Reference proteome</keyword>
<dbReference type="InterPro" id="IPR003802">
    <property type="entry name" value="Sporulation_regulator_WhiA"/>
</dbReference>
<organism evidence="8 9">
    <name type="scientific">Schleiferilactobacillus perolens DSM 12744</name>
    <dbReference type="NCBI Taxonomy" id="1423792"/>
    <lineage>
        <taxon>Bacteria</taxon>
        <taxon>Bacillati</taxon>
        <taxon>Bacillota</taxon>
        <taxon>Bacilli</taxon>
        <taxon>Lactobacillales</taxon>
        <taxon>Lactobacillaceae</taxon>
        <taxon>Schleiferilactobacillus</taxon>
    </lineage>
</organism>
<dbReference type="OrthoDB" id="401278at2"/>
<dbReference type="HAMAP" id="MF_01420">
    <property type="entry name" value="HTH_type_WhiA"/>
    <property type="match status" value="1"/>
</dbReference>
<accession>A0A0R1N120</accession>
<dbReference type="SUPFAM" id="SSF55608">
    <property type="entry name" value="Homing endonucleases"/>
    <property type="match status" value="1"/>
</dbReference>
<dbReference type="Pfam" id="PF02650">
    <property type="entry name" value="HTH_WhiA"/>
    <property type="match status" value="1"/>
</dbReference>
<dbReference type="EMBL" id="AZEC01000004">
    <property type="protein sequence ID" value="KRL13465.1"/>
    <property type="molecule type" value="Genomic_DNA"/>
</dbReference>
<feature type="domain" description="WhiA LAGLIDADG-like" evidence="7">
    <location>
        <begin position="127"/>
        <end position="219"/>
    </location>
</feature>
<dbReference type="GO" id="GO:0051301">
    <property type="term" value="P:cell division"/>
    <property type="evidence" value="ECO:0007669"/>
    <property type="project" value="UniProtKB-UniRule"/>
</dbReference>
<evidence type="ECO:0000256" key="4">
    <source>
        <dbReference type="HAMAP-Rule" id="MF_01420"/>
    </source>
</evidence>
<dbReference type="InterPro" id="IPR018478">
    <property type="entry name" value="Sporu_reg_WhiA_N_dom"/>
</dbReference>